<dbReference type="InterPro" id="IPR036093">
    <property type="entry name" value="NAC_dom_sf"/>
</dbReference>
<sequence length="424" mass="47902">MAIPAAMNNDHEKNDRGGCGGGVGEDDEHEHDMVMPGFRFHPTEEELVEFYLRRKVEGKRFNVELITFLDLYRYDPWELPALATIGEKEWYFYVPRDRKYRNGDRPNRVTTSGYWKATGADRMIRGEHSRSIGLKKTLVFYTGKAPKGTRTSWIMNEYRLPHHDTERYQKAEISLCRVYKRPGVEDYSNRGSSHHLPRSLPETRASSSRASPRDPGIDCREKEALLQPHRTVDISLDTGRGLQQPPLPPLHQHSMVGQMNAFETGHRRHQGGSGSSSNVAVGLLPRHHPVNPSYKSTTDGGDYDNYSINHAVMVAPPAGVLPTPIAKEHREPPPAAFTYQQPVPSLLSSSAAASSSAVLQDELHRLVNYYTAHHSPSSHHHHLATLLMTGPQPHPQQQQLRAIWEWNQAVPDPDYNPDNSNTFK</sequence>
<dbReference type="Gene3D" id="2.170.150.80">
    <property type="entry name" value="NAC domain"/>
    <property type="match status" value="1"/>
</dbReference>
<proteinExistence type="predicted"/>
<organism evidence="8 9">
    <name type="scientific">Trapa natans</name>
    <name type="common">Water chestnut</name>
    <dbReference type="NCBI Taxonomy" id="22666"/>
    <lineage>
        <taxon>Eukaryota</taxon>
        <taxon>Viridiplantae</taxon>
        <taxon>Streptophyta</taxon>
        <taxon>Embryophyta</taxon>
        <taxon>Tracheophyta</taxon>
        <taxon>Spermatophyta</taxon>
        <taxon>Magnoliopsida</taxon>
        <taxon>eudicotyledons</taxon>
        <taxon>Gunneridae</taxon>
        <taxon>Pentapetalae</taxon>
        <taxon>rosids</taxon>
        <taxon>malvids</taxon>
        <taxon>Myrtales</taxon>
        <taxon>Lythraceae</taxon>
        <taxon>Trapa</taxon>
    </lineage>
</organism>
<keyword evidence="2" id="KW-0805">Transcription regulation</keyword>
<evidence type="ECO:0000256" key="5">
    <source>
        <dbReference type="ARBA" id="ARBA00023242"/>
    </source>
</evidence>
<keyword evidence="3" id="KW-0238">DNA-binding</keyword>
<dbReference type="FunFam" id="2.170.150.80:FF:000007">
    <property type="entry name" value="NAC domain-containing protein 35"/>
    <property type="match status" value="1"/>
</dbReference>
<dbReference type="GO" id="GO:0003677">
    <property type="term" value="F:DNA binding"/>
    <property type="evidence" value="ECO:0007669"/>
    <property type="project" value="UniProtKB-KW"/>
</dbReference>
<comment type="subcellular location">
    <subcellularLocation>
        <location evidence="1">Nucleus</location>
    </subcellularLocation>
</comment>
<accession>A0AAN7LZH2</accession>
<evidence type="ECO:0000259" key="7">
    <source>
        <dbReference type="PROSITE" id="PS51005"/>
    </source>
</evidence>
<comment type="caution">
    <text evidence="8">The sequence shown here is derived from an EMBL/GenBank/DDBJ whole genome shotgun (WGS) entry which is preliminary data.</text>
</comment>
<reference evidence="8 9" key="1">
    <citation type="journal article" date="2023" name="Hortic Res">
        <title>Pangenome of water caltrop reveals structural variations and asymmetric subgenome divergence after allopolyploidization.</title>
        <authorList>
            <person name="Zhang X."/>
            <person name="Chen Y."/>
            <person name="Wang L."/>
            <person name="Yuan Y."/>
            <person name="Fang M."/>
            <person name="Shi L."/>
            <person name="Lu R."/>
            <person name="Comes H.P."/>
            <person name="Ma Y."/>
            <person name="Chen Y."/>
            <person name="Huang G."/>
            <person name="Zhou Y."/>
            <person name="Zheng Z."/>
            <person name="Qiu Y."/>
        </authorList>
    </citation>
    <scope>NUCLEOTIDE SEQUENCE [LARGE SCALE GENOMIC DNA]</scope>
    <source>
        <strain evidence="8">F231</strain>
    </source>
</reference>
<keyword evidence="5" id="KW-0539">Nucleus</keyword>
<feature type="domain" description="NAC" evidence="7">
    <location>
        <begin position="34"/>
        <end position="181"/>
    </location>
</feature>
<dbReference type="Pfam" id="PF02365">
    <property type="entry name" value="NAM"/>
    <property type="match status" value="1"/>
</dbReference>
<dbReference type="SUPFAM" id="SSF101941">
    <property type="entry name" value="NAC domain"/>
    <property type="match status" value="1"/>
</dbReference>
<keyword evidence="9" id="KW-1185">Reference proteome</keyword>
<gene>
    <name evidence="8" type="ORF">SAY86_024578</name>
</gene>
<dbReference type="EMBL" id="JAXQNO010000004">
    <property type="protein sequence ID" value="KAK4799213.1"/>
    <property type="molecule type" value="Genomic_DNA"/>
</dbReference>
<name>A0AAN7LZH2_TRANT</name>
<evidence type="ECO:0000313" key="9">
    <source>
        <dbReference type="Proteomes" id="UP001346149"/>
    </source>
</evidence>
<evidence type="ECO:0000313" key="8">
    <source>
        <dbReference type="EMBL" id="KAK4799213.1"/>
    </source>
</evidence>
<evidence type="ECO:0000256" key="4">
    <source>
        <dbReference type="ARBA" id="ARBA00023163"/>
    </source>
</evidence>
<evidence type="ECO:0000256" key="6">
    <source>
        <dbReference type="SAM" id="MobiDB-lite"/>
    </source>
</evidence>
<dbReference type="PROSITE" id="PS51005">
    <property type="entry name" value="NAC"/>
    <property type="match status" value="1"/>
</dbReference>
<feature type="region of interest" description="Disordered" evidence="6">
    <location>
        <begin position="1"/>
        <end position="28"/>
    </location>
</feature>
<dbReference type="InterPro" id="IPR003441">
    <property type="entry name" value="NAC-dom"/>
</dbReference>
<dbReference type="PANTHER" id="PTHR31744">
    <property type="entry name" value="PROTEIN CUP-SHAPED COTYLEDON 2-RELATED"/>
    <property type="match status" value="1"/>
</dbReference>
<dbReference type="PANTHER" id="PTHR31744:SF194">
    <property type="entry name" value="OS01G0888300 PROTEIN"/>
    <property type="match status" value="1"/>
</dbReference>
<feature type="region of interest" description="Disordered" evidence="6">
    <location>
        <begin position="184"/>
        <end position="218"/>
    </location>
</feature>
<dbReference type="Proteomes" id="UP001346149">
    <property type="component" value="Unassembled WGS sequence"/>
</dbReference>
<dbReference type="GO" id="GO:0099402">
    <property type="term" value="P:plant organ development"/>
    <property type="evidence" value="ECO:0007669"/>
    <property type="project" value="UniProtKB-ARBA"/>
</dbReference>
<protein>
    <recommendedName>
        <fullName evidence="7">NAC domain-containing protein</fullName>
    </recommendedName>
</protein>
<dbReference type="GO" id="GO:0005634">
    <property type="term" value="C:nucleus"/>
    <property type="evidence" value="ECO:0007669"/>
    <property type="project" value="UniProtKB-SubCell"/>
</dbReference>
<evidence type="ECO:0000256" key="3">
    <source>
        <dbReference type="ARBA" id="ARBA00023125"/>
    </source>
</evidence>
<dbReference type="AlphaFoldDB" id="A0AAN7LZH2"/>
<dbReference type="GO" id="GO:0006355">
    <property type="term" value="P:regulation of DNA-templated transcription"/>
    <property type="evidence" value="ECO:0007669"/>
    <property type="project" value="InterPro"/>
</dbReference>
<evidence type="ECO:0000256" key="2">
    <source>
        <dbReference type="ARBA" id="ARBA00023015"/>
    </source>
</evidence>
<evidence type="ECO:0000256" key="1">
    <source>
        <dbReference type="ARBA" id="ARBA00004123"/>
    </source>
</evidence>
<keyword evidence="4" id="KW-0804">Transcription</keyword>